<organism evidence="5 6">
    <name type="scientific">Methyloprofundus sedimenti</name>
    <dbReference type="NCBI Taxonomy" id="1420851"/>
    <lineage>
        <taxon>Bacteria</taxon>
        <taxon>Pseudomonadati</taxon>
        <taxon>Pseudomonadota</taxon>
        <taxon>Gammaproteobacteria</taxon>
        <taxon>Methylococcales</taxon>
        <taxon>Methylococcaceae</taxon>
        <taxon>Methyloprofundus</taxon>
    </lineage>
</organism>
<dbReference type="GO" id="GO:0010181">
    <property type="term" value="F:FMN binding"/>
    <property type="evidence" value="ECO:0007669"/>
    <property type="project" value="InterPro"/>
</dbReference>
<reference evidence="5 6" key="1">
    <citation type="submission" date="2015-12" db="EMBL/GenBank/DDBJ databases">
        <authorList>
            <person name="Shamseldin A."/>
            <person name="Moawad H."/>
            <person name="Abd El-Rahim W.M."/>
            <person name="Sadowsky M.J."/>
        </authorList>
    </citation>
    <scope>NUCLEOTIDE SEQUENCE [LARGE SCALE GENOMIC DNA]</scope>
    <source>
        <strain evidence="5 6">WF1</strain>
    </source>
</reference>
<evidence type="ECO:0000256" key="2">
    <source>
        <dbReference type="ARBA" id="ARBA00022630"/>
    </source>
</evidence>
<comment type="cofactor">
    <cofactor evidence="1">
        <name>FMN</name>
        <dbReference type="ChEBI" id="CHEBI:58210"/>
    </cofactor>
</comment>
<dbReference type="SUPFAM" id="SSF50475">
    <property type="entry name" value="FMN-binding split barrel"/>
    <property type="match status" value="1"/>
</dbReference>
<protein>
    <submittedName>
        <fullName evidence="5">Flavin reductase</fullName>
    </submittedName>
</protein>
<dbReference type="Proteomes" id="UP000191980">
    <property type="component" value="Unassembled WGS sequence"/>
</dbReference>
<keyword evidence="2" id="KW-0285">Flavoprotein</keyword>
<dbReference type="InterPro" id="IPR052174">
    <property type="entry name" value="Flavoredoxin"/>
</dbReference>
<dbReference type="SMART" id="SM00903">
    <property type="entry name" value="Flavin_Reduct"/>
    <property type="match status" value="1"/>
</dbReference>
<comment type="caution">
    <text evidence="5">The sequence shown here is derived from an EMBL/GenBank/DDBJ whole genome shotgun (WGS) entry which is preliminary data.</text>
</comment>
<evidence type="ECO:0000313" key="6">
    <source>
        <dbReference type="Proteomes" id="UP000191980"/>
    </source>
</evidence>
<evidence type="ECO:0000259" key="4">
    <source>
        <dbReference type="SMART" id="SM00903"/>
    </source>
</evidence>
<dbReference type="OrthoDB" id="6401628at2"/>
<dbReference type="RefSeq" id="WP_080522600.1">
    <property type="nucleotide sequence ID" value="NZ_LPUF01000001.1"/>
</dbReference>
<keyword evidence="6" id="KW-1185">Reference proteome</keyword>
<comment type="similarity">
    <text evidence="3">Belongs to the flavoredoxin family.</text>
</comment>
<dbReference type="EMBL" id="LPUF01000001">
    <property type="protein sequence ID" value="OQK17995.1"/>
    <property type="molecule type" value="Genomic_DNA"/>
</dbReference>
<evidence type="ECO:0000256" key="1">
    <source>
        <dbReference type="ARBA" id="ARBA00001917"/>
    </source>
</evidence>
<evidence type="ECO:0000256" key="3">
    <source>
        <dbReference type="ARBA" id="ARBA00038054"/>
    </source>
</evidence>
<name>A0A1V8M8W0_9GAMM</name>
<feature type="domain" description="Flavin reductase like" evidence="4">
    <location>
        <begin position="12"/>
        <end position="153"/>
    </location>
</feature>
<proteinExistence type="inferred from homology"/>
<dbReference type="AlphaFoldDB" id="A0A1V8M8W0"/>
<dbReference type="InterPro" id="IPR012349">
    <property type="entry name" value="Split_barrel_FMN-bd"/>
</dbReference>
<dbReference type="STRING" id="1420851.AU255_09095"/>
<evidence type="ECO:0000313" key="5">
    <source>
        <dbReference type="EMBL" id="OQK17995.1"/>
    </source>
</evidence>
<accession>A0A1V8M8W0</accession>
<gene>
    <name evidence="5" type="ORF">AU255_09095</name>
</gene>
<dbReference type="InterPro" id="IPR002563">
    <property type="entry name" value="Flavin_Rdtase-like_dom"/>
</dbReference>
<sequence length="159" mass="17204">MHNIDSILQQYITQGVYVVGVADGDKTNAFTAAWVMQVSFSPVLLAISINPEHYSYQLLKQGSVCSVNVLSQEQMQMAAHFGRSGVPDKMLVGTWAAAVTGAPVLQESLAYFDCKVSHEVSAGDHQLVICEVLEARQLNVGAAMLYSETGNMDNSTALY</sequence>
<dbReference type="Pfam" id="PF01613">
    <property type="entry name" value="Flavin_Reduct"/>
    <property type="match status" value="1"/>
</dbReference>
<dbReference type="PANTHER" id="PTHR43567:SF1">
    <property type="entry name" value="FLAVOREDOXIN"/>
    <property type="match status" value="1"/>
</dbReference>
<dbReference type="GO" id="GO:0016646">
    <property type="term" value="F:oxidoreductase activity, acting on the CH-NH group of donors, NAD or NADP as acceptor"/>
    <property type="evidence" value="ECO:0007669"/>
    <property type="project" value="UniProtKB-ARBA"/>
</dbReference>
<dbReference type="Gene3D" id="2.30.110.10">
    <property type="entry name" value="Electron Transport, Fmn-binding Protein, Chain A"/>
    <property type="match status" value="1"/>
</dbReference>
<dbReference type="PANTHER" id="PTHR43567">
    <property type="entry name" value="FLAVOREDOXIN-RELATED-RELATED"/>
    <property type="match status" value="1"/>
</dbReference>